<evidence type="ECO:0000313" key="3">
    <source>
        <dbReference type="Proteomes" id="UP000461768"/>
    </source>
</evidence>
<dbReference type="AlphaFoldDB" id="A0A7V7QLU0"/>
<keyword evidence="3" id="KW-1185">Reference proteome</keyword>
<proteinExistence type="predicted"/>
<evidence type="ECO:0000313" key="2">
    <source>
        <dbReference type="EMBL" id="KAB1439559.1"/>
    </source>
</evidence>
<feature type="transmembrane region" description="Helical" evidence="1">
    <location>
        <begin position="53"/>
        <end position="70"/>
    </location>
</feature>
<gene>
    <name evidence="2" type="ORF">F7O84_03975</name>
</gene>
<reference evidence="2 3" key="2">
    <citation type="submission" date="2020-02" db="EMBL/GenBank/DDBJ databases">
        <title>Candidatus Galacturonibacter soehngenii shows hetero-acetogenic catabolism of galacturonic acid but lacks a canonical carbon monoxide dehydrogenase/acetyl-CoA synthase complex.</title>
        <authorList>
            <person name="Diender M."/>
            <person name="Stouten G.R."/>
            <person name="Petersen J.F."/>
            <person name="Nielsen P.H."/>
            <person name="Dueholm M.S."/>
            <person name="Pronk J.T."/>
            <person name="Van Loosdrecht M.C.M."/>
        </authorList>
    </citation>
    <scope>NUCLEOTIDE SEQUENCE [LARGE SCALE GENOMIC DNA]</scope>
    <source>
        <strain evidence="2">GalUA</strain>
    </source>
</reference>
<organism evidence="2 3">
    <name type="scientific">Candidatus Galacturonatibacter soehngenii</name>
    <dbReference type="NCBI Taxonomy" id="2307010"/>
    <lineage>
        <taxon>Bacteria</taxon>
        <taxon>Bacillati</taxon>
        <taxon>Bacillota</taxon>
        <taxon>Clostridia</taxon>
        <taxon>Lachnospirales</taxon>
        <taxon>Lachnospiraceae</taxon>
        <taxon>Candidatus Galacturonatibacter</taxon>
    </lineage>
</organism>
<keyword evidence="1" id="KW-0472">Membrane</keyword>
<evidence type="ECO:0008006" key="4">
    <source>
        <dbReference type="Google" id="ProtNLM"/>
    </source>
</evidence>
<keyword evidence="1" id="KW-0812">Transmembrane</keyword>
<dbReference type="Proteomes" id="UP000461768">
    <property type="component" value="Unassembled WGS sequence"/>
</dbReference>
<evidence type="ECO:0000256" key="1">
    <source>
        <dbReference type="SAM" id="Phobius"/>
    </source>
</evidence>
<sequence>MKQSTLEHRVAMIQNLREATANNEKTMSNIHSIMNNSMPLDETSHRVKSNMKYRILIALVLFGLYVFSSMNKMEYMGVGAEDIDQIIAQNMDYQEVFEQMNIPLTDLSK</sequence>
<reference evidence="2 3" key="1">
    <citation type="submission" date="2019-09" db="EMBL/GenBank/DDBJ databases">
        <authorList>
            <person name="Valk L.C."/>
        </authorList>
    </citation>
    <scope>NUCLEOTIDE SEQUENCE [LARGE SCALE GENOMIC DNA]</scope>
    <source>
        <strain evidence="2">GalUA</strain>
    </source>
</reference>
<name>A0A7V7QLU0_9FIRM</name>
<dbReference type="OrthoDB" id="2053152at2"/>
<accession>A0A7V7QLU0</accession>
<keyword evidence="1" id="KW-1133">Transmembrane helix</keyword>
<dbReference type="RefSeq" id="WP_151142177.1">
    <property type="nucleotide sequence ID" value="NZ_WAGX01000004.1"/>
</dbReference>
<comment type="caution">
    <text evidence="2">The sequence shown here is derived from an EMBL/GenBank/DDBJ whole genome shotgun (WGS) entry which is preliminary data.</text>
</comment>
<dbReference type="EMBL" id="WAGX01000004">
    <property type="protein sequence ID" value="KAB1439559.1"/>
    <property type="molecule type" value="Genomic_DNA"/>
</dbReference>
<protein>
    <recommendedName>
        <fullName evidence="4">DUF3619 family protein</fullName>
    </recommendedName>
</protein>